<protein>
    <submittedName>
        <fullName evidence="1">Uncharacterized protein</fullName>
    </submittedName>
</protein>
<evidence type="ECO:0000313" key="2">
    <source>
        <dbReference type="Proteomes" id="UP000277204"/>
    </source>
</evidence>
<name>A0A183LMR6_9TREM</name>
<dbReference type="AlphaFoldDB" id="A0A183LMR6"/>
<dbReference type="EMBL" id="UZAI01001695">
    <property type="protein sequence ID" value="VDO64467.1"/>
    <property type="molecule type" value="Genomic_DNA"/>
</dbReference>
<reference evidence="1 2" key="1">
    <citation type="submission" date="2018-11" db="EMBL/GenBank/DDBJ databases">
        <authorList>
            <consortium name="Pathogen Informatics"/>
        </authorList>
    </citation>
    <scope>NUCLEOTIDE SEQUENCE [LARGE SCALE GENOMIC DNA]</scope>
    <source>
        <strain evidence="1 2">Zambia</strain>
    </source>
</reference>
<evidence type="ECO:0000313" key="1">
    <source>
        <dbReference type="EMBL" id="VDO64467.1"/>
    </source>
</evidence>
<proteinExistence type="predicted"/>
<keyword evidence="2" id="KW-1185">Reference proteome</keyword>
<organism evidence="1 2">
    <name type="scientific">Schistosoma margrebowiei</name>
    <dbReference type="NCBI Taxonomy" id="48269"/>
    <lineage>
        <taxon>Eukaryota</taxon>
        <taxon>Metazoa</taxon>
        <taxon>Spiralia</taxon>
        <taxon>Lophotrochozoa</taxon>
        <taxon>Platyhelminthes</taxon>
        <taxon>Trematoda</taxon>
        <taxon>Digenea</taxon>
        <taxon>Strigeidida</taxon>
        <taxon>Schistosomatoidea</taxon>
        <taxon>Schistosomatidae</taxon>
        <taxon>Schistosoma</taxon>
    </lineage>
</organism>
<gene>
    <name evidence="1" type="ORF">SMRZ_LOCUS5091</name>
</gene>
<sequence length="76" mass="8895">EPSARIQKVRLAFTNFRHLWRGRDIRLSTKGHVYCTAVRFVQLYGSETWPVRIEVTNIPPWMSSKHHSYILGPSSK</sequence>
<dbReference type="Proteomes" id="UP000277204">
    <property type="component" value="Unassembled WGS sequence"/>
</dbReference>
<accession>A0A183LMR6</accession>
<feature type="non-terminal residue" evidence="1">
    <location>
        <position position="1"/>
    </location>
</feature>